<dbReference type="Gene3D" id="1.10.1220.10">
    <property type="entry name" value="Met repressor-like"/>
    <property type="match status" value="1"/>
</dbReference>
<evidence type="ECO:0000259" key="1">
    <source>
        <dbReference type="Pfam" id="PF01402"/>
    </source>
</evidence>
<proteinExistence type="predicted"/>
<dbReference type="InterPro" id="IPR010985">
    <property type="entry name" value="Ribbon_hlx_hlx"/>
</dbReference>
<accession>A0A8S5LCT3</accession>
<dbReference type="EMBL" id="BK014687">
    <property type="protein sequence ID" value="DAD67820.1"/>
    <property type="molecule type" value="Genomic_DNA"/>
</dbReference>
<organism evidence="2">
    <name type="scientific">Siphoviridae sp. ctMS01</name>
    <dbReference type="NCBI Taxonomy" id="2823574"/>
    <lineage>
        <taxon>Viruses</taxon>
        <taxon>Duplodnaviria</taxon>
        <taxon>Heunggongvirae</taxon>
        <taxon>Uroviricota</taxon>
        <taxon>Caudoviricetes</taxon>
    </lineage>
</organism>
<reference evidence="2" key="1">
    <citation type="journal article" date="2021" name="Proc. Natl. Acad. Sci. U.S.A.">
        <title>A Catalog of Tens of Thousands of Viruses from Human Metagenomes Reveals Hidden Associations with Chronic Diseases.</title>
        <authorList>
            <person name="Tisza M.J."/>
            <person name="Buck C.B."/>
        </authorList>
    </citation>
    <scope>NUCLEOTIDE SEQUENCE</scope>
    <source>
        <strain evidence="2">CtMS01</strain>
    </source>
</reference>
<evidence type="ECO:0000313" key="2">
    <source>
        <dbReference type="EMBL" id="DAD67820.1"/>
    </source>
</evidence>
<dbReference type="Pfam" id="PF01402">
    <property type="entry name" value="RHH_1"/>
    <property type="match status" value="1"/>
</dbReference>
<dbReference type="GO" id="GO:0006355">
    <property type="term" value="P:regulation of DNA-templated transcription"/>
    <property type="evidence" value="ECO:0007669"/>
    <property type="project" value="InterPro"/>
</dbReference>
<dbReference type="InterPro" id="IPR002145">
    <property type="entry name" value="CopG"/>
</dbReference>
<sequence>MENRGAKKGREITWDVGRKKADPGMESKKISVALPAKMWAELTEKAEKQGMTRNKLIRNILEIYLKK</sequence>
<dbReference type="SUPFAM" id="SSF47598">
    <property type="entry name" value="Ribbon-helix-helix"/>
    <property type="match status" value="1"/>
</dbReference>
<name>A0A8S5LCT3_9CAUD</name>
<feature type="domain" description="Ribbon-helix-helix protein CopG" evidence="1">
    <location>
        <begin position="28"/>
        <end position="66"/>
    </location>
</feature>
<dbReference type="InterPro" id="IPR013321">
    <property type="entry name" value="Arc_rbn_hlx_hlx"/>
</dbReference>
<protein>
    <recommendedName>
        <fullName evidence="1">Ribbon-helix-helix protein CopG domain-containing protein</fullName>
    </recommendedName>
</protein>